<comment type="catalytic activity">
    <reaction evidence="33">
        <text>2-oxohexanoate + N(omega),N(omega)-dimethyl-L-arginine = L-2-aminohexanoate + 5-(3,3-dimethylguanidino)-2-oxopentanoate</text>
        <dbReference type="Rhea" id="RHEA:77363"/>
        <dbReference type="ChEBI" id="CHEBI:35177"/>
        <dbReference type="ChEBI" id="CHEBI:58326"/>
        <dbReference type="ChEBI" id="CHEBI:58455"/>
        <dbReference type="ChEBI" id="CHEBI:197301"/>
    </reaction>
</comment>
<evidence type="ECO:0000256" key="26">
    <source>
        <dbReference type="ARBA" id="ARBA00043825"/>
    </source>
</evidence>
<proteinExistence type="inferred from homology"/>
<dbReference type="GO" id="GO:0009436">
    <property type="term" value="P:glyoxylate catabolic process"/>
    <property type="evidence" value="ECO:0007669"/>
    <property type="project" value="TreeGrafter"/>
</dbReference>
<dbReference type="InterPro" id="IPR015421">
    <property type="entry name" value="PyrdxlP-dep_Trfase_major"/>
</dbReference>
<dbReference type="Pfam" id="PF00400">
    <property type="entry name" value="WD40"/>
    <property type="match status" value="2"/>
</dbReference>
<evidence type="ECO:0000256" key="1">
    <source>
        <dbReference type="ARBA" id="ARBA00001933"/>
    </source>
</evidence>
<evidence type="ECO:0000256" key="13">
    <source>
        <dbReference type="ARBA" id="ARBA00039862"/>
    </source>
</evidence>
<dbReference type="Gene3D" id="3.40.640.10">
    <property type="entry name" value="Type I PLP-dependent aspartate aminotransferase-like (Major domain)"/>
    <property type="match status" value="1"/>
</dbReference>
<comment type="catalytic activity">
    <reaction evidence="20">
        <text>(R)-3-amino-2-methylpropanoate + pyruvate = 2-methyl-3-oxopropanoate + L-alanine</text>
        <dbReference type="Rhea" id="RHEA:18393"/>
        <dbReference type="ChEBI" id="CHEBI:15361"/>
        <dbReference type="ChEBI" id="CHEBI:57700"/>
        <dbReference type="ChEBI" id="CHEBI:57731"/>
        <dbReference type="ChEBI" id="CHEBI:57972"/>
        <dbReference type="EC" id="2.6.1.40"/>
    </reaction>
    <physiologicalReaction direction="left-to-right" evidence="20">
        <dbReference type="Rhea" id="RHEA:18394"/>
    </physiologicalReaction>
</comment>
<comment type="catalytic activity">
    <reaction evidence="21">
        <text>N(omega),N(omega)-dimethyl-L-arginine + oxaloacetate = 5-(3,3-dimethylguanidino)-2-oxopentanoate + L-aspartate</text>
        <dbReference type="Rhea" id="RHEA:77343"/>
        <dbReference type="ChEBI" id="CHEBI:16452"/>
        <dbReference type="ChEBI" id="CHEBI:29991"/>
        <dbReference type="ChEBI" id="CHEBI:58326"/>
        <dbReference type="ChEBI" id="CHEBI:197301"/>
    </reaction>
</comment>
<dbReference type="GO" id="GO:0005739">
    <property type="term" value="C:mitochondrion"/>
    <property type="evidence" value="ECO:0007669"/>
    <property type="project" value="UniProtKB-SubCell"/>
</dbReference>
<evidence type="ECO:0000256" key="29">
    <source>
        <dbReference type="ARBA" id="ARBA00044257"/>
    </source>
</evidence>
<evidence type="ECO:0000256" key="15">
    <source>
        <dbReference type="ARBA" id="ARBA00041845"/>
    </source>
</evidence>
<evidence type="ECO:0000256" key="33">
    <source>
        <dbReference type="ARBA" id="ARBA00048500"/>
    </source>
</evidence>
<comment type="catalytic activity">
    <reaction evidence="27">
        <text>2-oxopentanoate + N(omega),N(omega)-dimethyl-L-arginine = 5-(3,3-dimethylguanidino)-2-oxopentanoate + L-2-aminopentanoate</text>
        <dbReference type="Rhea" id="RHEA:77359"/>
        <dbReference type="ChEBI" id="CHEBI:28644"/>
        <dbReference type="ChEBI" id="CHEBI:58326"/>
        <dbReference type="ChEBI" id="CHEBI:58441"/>
        <dbReference type="ChEBI" id="CHEBI:197301"/>
    </reaction>
</comment>
<comment type="catalytic activity">
    <reaction evidence="24">
        <text>L-ornithine + pyruvate = 5-amino-2-oxopentanoate + L-alanine</text>
        <dbReference type="Rhea" id="RHEA:77327"/>
        <dbReference type="ChEBI" id="CHEBI:15361"/>
        <dbReference type="ChEBI" id="CHEBI:46911"/>
        <dbReference type="ChEBI" id="CHEBI:57972"/>
        <dbReference type="ChEBI" id="CHEBI:58802"/>
    </reaction>
</comment>
<comment type="catalytic activity">
    <reaction evidence="19">
        <text>(2S)-2-aminobutanoate + glyoxylate = 2-oxobutanoate + glycine</text>
        <dbReference type="Rhea" id="RHEA:77339"/>
        <dbReference type="ChEBI" id="CHEBI:16763"/>
        <dbReference type="ChEBI" id="CHEBI:36655"/>
        <dbReference type="ChEBI" id="CHEBI:57305"/>
        <dbReference type="ChEBI" id="CHEBI:74359"/>
    </reaction>
</comment>
<dbReference type="GO" id="GO:0008453">
    <property type="term" value="F:alanine-glyoxylate transaminase activity"/>
    <property type="evidence" value="ECO:0007669"/>
    <property type="project" value="UniProtKB-EC"/>
</dbReference>
<keyword evidence="7" id="KW-0808">Transferase</keyword>
<comment type="subunit">
    <text evidence="4">Homotetramer.</text>
</comment>
<evidence type="ECO:0000256" key="11">
    <source>
        <dbReference type="ARBA" id="ARBA00033660"/>
    </source>
</evidence>
<comment type="catalytic activity">
    <reaction evidence="18">
        <text>N(omega),N(omega)-dimethyl-L-arginine + pyruvate = 5-(3,3-dimethylguanidino)-2-oxopentanoate + L-alanine</text>
        <dbReference type="Rhea" id="RHEA:77303"/>
        <dbReference type="ChEBI" id="CHEBI:15361"/>
        <dbReference type="ChEBI" id="CHEBI:57972"/>
        <dbReference type="ChEBI" id="CHEBI:58326"/>
        <dbReference type="ChEBI" id="CHEBI:197301"/>
    </reaction>
</comment>
<dbReference type="PROSITE" id="PS50082">
    <property type="entry name" value="WD_REPEATS_2"/>
    <property type="match status" value="2"/>
</dbReference>
<dbReference type="FunFam" id="3.40.640.10:FF:000055">
    <property type="entry name" value="Alanine--glyoxylate aminotransferase 2, mitochondrial"/>
    <property type="match status" value="1"/>
</dbReference>
<evidence type="ECO:0000256" key="9">
    <source>
        <dbReference type="ARBA" id="ARBA00022946"/>
    </source>
</evidence>
<evidence type="ECO:0000256" key="38">
    <source>
        <dbReference type="ARBA" id="ARBA00058068"/>
    </source>
</evidence>
<evidence type="ECO:0000256" key="5">
    <source>
        <dbReference type="ARBA" id="ARBA00013049"/>
    </source>
</evidence>
<evidence type="ECO:0000256" key="16">
    <source>
        <dbReference type="ARBA" id="ARBA00042611"/>
    </source>
</evidence>
<dbReference type="PANTHER" id="PTHR45688">
    <property type="match status" value="1"/>
</dbReference>
<evidence type="ECO:0000256" key="25">
    <source>
        <dbReference type="ARBA" id="ARBA00043798"/>
    </source>
</evidence>
<evidence type="ECO:0000256" key="34">
    <source>
        <dbReference type="ARBA" id="ARBA00048560"/>
    </source>
</evidence>
<evidence type="ECO:0000256" key="22">
    <source>
        <dbReference type="ARBA" id="ARBA00043751"/>
    </source>
</evidence>
<comment type="cofactor">
    <cofactor evidence="1">
        <name>pyridoxal 5'-phosphate</name>
        <dbReference type="ChEBI" id="CHEBI:597326"/>
    </cofactor>
</comment>
<evidence type="ECO:0000256" key="28">
    <source>
        <dbReference type="ARBA" id="ARBA00044055"/>
    </source>
</evidence>
<evidence type="ECO:0000256" key="19">
    <source>
        <dbReference type="ARBA" id="ARBA00043679"/>
    </source>
</evidence>
<evidence type="ECO:0000256" key="4">
    <source>
        <dbReference type="ARBA" id="ARBA00011881"/>
    </source>
</evidence>
<dbReference type="SUPFAM" id="SSF50978">
    <property type="entry name" value="WD40 repeat-like"/>
    <property type="match status" value="1"/>
</dbReference>
<comment type="catalytic activity">
    <reaction evidence="37">
        <text>N(omega),N('omega)-dimethyl-L-arginine + glyoxylate = 5-(3,3'-dimethylguanidino)-2-oxopentanoate + glycine</text>
        <dbReference type="Rhea" id="RHEA:77315"/>
        <dbReference type="ChEBI" id="CHEBI:36655"/>
        <dbReference type="ChEBI" id="CHEBI:57305"/>
        <dbReference type="ChEBI" id="CHEBI:197308"/>
        <dbReference type="ChEBI" id="CHEBI:197310"/>
    </reaction>
</comment>
<dbReference type="SUPFAM" id="SSF53383">
    <property type="entry name" value="PLP-dependent transferases"/>
    <property type="match status" value="1"/>
</dbReference>
<dbReference type="GO" id="GO:0030170">
    <property type="term" value="F:pyridoxal phosphate binding"/>
    <property type="evidence" value="ECO:0007669"/>
    <property type="project" value="InterPro"/>
</dbReference>
<evidence type="ECO:0000256" key="7">
    <source>
        <dbReference type="ARBA" id="ARBA00022679"/>
    </source>
</evidence>
<evidence type="ECO:0000256" key="8">
    <source>
        <dbReference type="ARBA" id="ARBA00022898"/>
    </source>
</evidence>
<accession>A0A7R8ZH99</accession>
<evidence type="ECO:0000256" key="14">
    <source>
        <dbReference type="ARBA" id="ARBA00041662"/>
    </source>
</evidence>
<dbReference type="OrthoDB" id="10261433at2759"/>
<dbReference type="Gene3D" id="3.90.1150.10">
    <property type="entry name" value="Aspartate Aminotransferase, domain 1"/>
    <property type="match status" value="1"/>
</dbReference>
<evidence type="ECO:0000256" key="2">
    <source>
        <dbReference type="ARBA" id="ARBA00004173"/>
    </source>
</evidence>
<dbReference type="SMART" id="SM00320">
    <property type="entry name" value="WD40"/>
    <property type="match status" value="6"/>
</dbReference>
<evidence type="ECO:0000313" key="39">
    <source>
        <dbReference type="EMBL" id="CAD7224218.1"/>
    </source>
</evidence>
<sequence>MNVELLGKHRVYLYRHPPPRSPSLNVPPGRPDIRVLETFGQTYPDEFDGSMDCISVALTCAFNPRGSLLAVGCNDGRVVIWDFVTRGIARVISAHVHPVAALSWSRSGHKLLSTSTDNTVCIWKVLTGDCLHKLKFPWPCLQASFHPRCELSFLVLPMWQSAILFKVNVISGKEGDENAHIKLDRRVLPSDEPHIAASFSRKGTYAITGDAKGHVAIYQTLDLKRVSSFRLLSGAEVRNIEVGRDCFAVNASDRVIRVYSTDMILSAGDIEGEPEPLQKLQDMVNKTMWKKCCFSYDDEYICAAAARSSSLYIWERSIGNVVKILQGTKGEVLLDVVWHPSRPIVAAIAAGVVSIWKQHEVQSWTSFAPEFKELDENVEYDEDEGDFDEMDEDKTMTVNEEKVEEAEEEIDVVTVEMSSAFADRDPDDSPLPEEDQLLFIPQAPEIEDPEDADGAPEWSSPSPIHPKAKGGRKKGRLKLIACDKMKMSSSAPRLLRNPPIFREKILGSATCAVQSKAYCSQAVSMPPCDFQPTPYTVLINTCQYGRTYEEIVALRKKHLHPIVKTLYYRRPLLIHQGHKQWLFDHEGKRYLDMFAGIVTVSVGHGHPKVQEAAEKQMRLLGHTTHIYMFPKVHEYAEKLASKMPEGLNTVMLMNSGSEANDMAVKMARLFTGRLDFLSHRNGYHGMSPSAMALTAISTWRHALPPAPGIHHVMNPDVFKGPWGGRACRDSPCQVKRECSCTEGRCQATDQYVEQVKDTIVHSTSNAGLAGYISEPIQGVGGTVQLPRGYLPKVYELVRSRGGVCVSDEVQTGFGRTGSHFWGFEGQGVTPDIVTMAKGIGNGYPLAAVVTRPEIAASINNALYFNTYGGNPVACAVGEAVLDVIEEEGLQENCRVVGTHLLEGLKRVQDEFPQWIGDVRGKGLMVGVELIGEEGTTIPLPAEKVLDVWERTKELGVLFGKGGLSGNVLRLKPPMCINKADADFAVDSLRRAIKETLNAT</sequence>
<dbReference type="GO" id="GO:0047305">
    <property type="term" value="F:(R)-3-amino-2-methylpropionate-pyruvate transaminase activity"/>
    <property type="evidence" value="ECO:0007669"/>
    <property type="project" value="UniProtKB-EC"/>
</dbReference>
<comment type="similarity">
    <text evidence="3">Belongs to the class-III pyridoxal-phosphate-dependent aminotransferase family.</text>
</comment>
<gene>
    <name evidence="39" type="ORF">CTOB1V02_LOCUS2188</name>
</gene>
<comment type="catalytic activity">
    <reaction evidence="22">
        <text>2-oxobutanoate + L-alanine = (2S)-2-aminobutanoate + pyruvate</text>
        <dbReference type="Rhea" id="RHEA:77355"/>
        <dbReference type="ChEBI" id="CHEBI:15361"/>
        <dbReference type="ChEBI" id="CHEBI:16763"/>
        <dbReference type="ChEBI" id="CHEBI:57972"/>
        <dbReference type="ChEBI" id="CHEBI:74359"/>
        <dbReference type="EC" id="2.6.1.44"/>
    </reaction>
</comment>
<reference evidence="39" key="1">
    <citation type="submission" date="2020-11" db="EMBL/GenBank/DDBJ databases">
        <authorList>
            <person name="Tran Van P."/>
        </authorList>
    </citation>
    <scope>NUCLEOTIDE SEQUENCE</scope>
</reference>
<comment type="catalytic activity">
    <reaction evidence="34">
        <text>N(omega),N(omega)-dimethyl-L-arginine + 2-oxobutanoate = 5-(3,3-dimethylguanidino)-2-oxopentanoate + (2S)-2-aminobutanoate</text>
        <dbReference type="Rhea" id="RHEA:77351"/>
        <dbReference type="ChEBI" id="CHEBI:16763"/>
        <dbReference type="ChEBI" id="CHEBI:58326"/>
        <dbReference type="ChEBI" id="CHEBI:74359"/>
        <dbReference type="ChEBI" id="CHEBI:197301"/>
    </reaction>
</comment>
<evidence type="ECO:0000256" key="17">
    <source>
        <dbReference type="ARBA" id="ARBA00042669"/>
    </source>
</evidence>
<evidence type="ECO:0000256" key="10">
    <source>
        <dbReference type="ARBA" id="ARBA00023128"/>
    </source>
</evidence>
<dbReference type="Gene3D" id="2.130.10.10">
    <property type="entry name" value="YVTN repeat-like/Quinoprotein amine dehydrogenase"/>
    <property type="match status" value="1"/>
</dbReference>
<evidence type="ECO:0000256" key="24">
    <source>
        <dbReference type="ARBA" id="ARBA00043777"/>
    </source>
</evidence>
<dbReference type="InterPro" id="IPR015424">
    <property type="entry name" value="PyrdxlP-dep_Trfase"/>
</dbReference>
<keyword evidence="9" id="KW-0809">Transit peptide</keyword>
<comment type="catalytic activity">
    <reaction evidence="35">
        <text>N(omega)-methyl-L-arginine + glyoxylate = 5-(3-methylguanidino)-2-oxopentanoate + glycine</text>
        <dbReference type="Rhea" id="RHEA:77323"/>
        <dbReference type="ChEBI" id="CHEBI:36655"/>
        <dbReference type="ChEBI" id="CHEBI:57305"/>
        <dbReference type="ChEBI" id="CHEBI:114953"/>
        <dbReference type="ChEBI" id="CHEBI:197314"/>
    </reaction>
</comment>
<evidence type="ECO:0000256" key="12">
    <source>
        <dbReference type="ARBA" id="ARBA00039130"/>
    </source>
</evidence>
<evidence type="ECO:0000256" key="31">
    <source>
        <dbReference type="ARBA" id="ARBA00047892"/>
    </source>
</evidence>
<dbReference type="InterPro" id="IPR001680">
    <property type="entry name" value="WD40_rpt"/>
</dbReference>
<dbReference type="CDD" id="cd00610">
    <property type="entry name" value="OAT_like"/>
    <property type="match status" value="1"/>
</dbReference>
<dbReference type="InterPro" id="IPR015422">
    <property type="entry name" value="PyrdxlP-dep_Trfase_small"/>
</dbReference>
<keyword evidence="8" id="KW-0663">Pyridoxal phosphate</keyword>
<organism evidence="39">
    <name type="scientific">Cyprideis torosa</name>
    <dbReference type="NCBI Taxonomy" id="163714"/>
    <lineage>
        <taxon>Eukaryota</taxon>
        <taxon>Metazoa</taxon>
        <taxon>Ecdysozoa</taxon>
        <taxon>Arthropoda</taxon>
        <taxon>Crustacea</taxon>
        <taxon>Oligostraca</taxon>
        <taxon>Ostracoda</taxon>
        <taxon>Podocopa</taxon>
        <taxon>Podocopida</taxon>
        <taxon>Cytherocopina</taxon>
        <taxon>Cytheroidea</taxon>
        <taxon>Cytherideidae</taxon>
        <taxon>Cyprideis</taxon>
    </lineage>
</organism>
<dbReference type="InterPro" id="IPR015943">
    <property type="entry name" value="WD40/YVTN_repeat-like_dom_sf"/>
</dbReference>
<evidence type="ECO:0000256" key="20">
    <source>
        <dbReference type="ARBA" id="ARBA00043726"/>
    </source>
</evidence>
<comment type="catalytic activity">
    <reaction evidence="25">
        <text>N(omega),N('omega)-dimethyl-L-arginine + pyruvate = 5-(3,3'-dimethylguanidino)-2-oxopentanoate + L-alanine</text>
        <dbReference type="Rhea" id="RHEA:77307"/>
        <dbReference type="ChEBI" id="CHEBI:15361"/>
        <dbReference type="ChEBI" id="CHEBI:57972"/>
        <dbReference type="ChEBI" id="CHEBI:197308"/>
        <dbReference type="ChEBI" id="CHEBI:197310"/>
    </reaction>
</comment>
<dbReference type="InterPro" id="IPR005814">
    <property type="entry name" value="Aminotrans_3"/>
</dbReference>
<protein>
    <recommendedName>
        <fullName evidence="13">Alanine--glyoxylate aminotransferase 2, mitochondrial</fullName>
        <ecNumber evidence="28">2.6.1.18</ecNumber>
        <ecNumber evidence="12">2.6.1.40</ecNumber>
        <ecNumber evidence="5">2.6.1.44</ecNumber>
    </recommendedName>
    <alternativeName>
        <fullName evidence="14">(R)-3-amino-2-methylpropionate--pyruvate transaminase</fullName>
    </alternativeName>
    <alternativeName>
        <fullName evidence="16">Beta-ALAAT II</fullName>
    </alternativeName>
    <alternativeName>
        <fullName evidence="17">Beta-alanine-pyruvate aminotransferase</fullName>
    </alternativeName>
    <alternativeName>
        <fullName evidence="30">D-3-aminoisobutyrate-pyruvate aminotransferase</fullName>
    </alternativeName>
    <alternativeName>
        <fullName evidence="15">D-AIBAT</fullName>
    </alternativeName>
    <alternativeName>
        <fullName evidence="29">D-beta-aminoisobutyrate-pyruvate aminotransferase</fullName>
    </alternativeName>
</protein>
<comment type="catalytic activity">
    <reaction evidence="11">
        <text>glyoxylate + L-alanine = glycine + pyruvate</text>
        <dbReference type="Rhea" id="RHEA:24248"/>
        <dbReference type="ChEBI" id="CHEBI:15361"/>
        <dbReference type="ChEBI" id="CHEBI:36655"/>
        <dbReference type="ChEBI" id="CHEBI:57305"/>
        <dbReference type="ChEBI" id="CHEBI:57972"/>
        <dbReference type="EC" id="2.6.1.44"/>
    </reaction>
    <physiologicalReaction direction="left-to-right" evidence="11">
        <dbReference type="Rhea" id="RHEA:24249"/>
    </physiologicalReaction>
</comment>
<comment type="subcellular location">
    <subcellularLocation>
        <location evidence="2">Mitochondrion</location>
    </subcellularLocation>
</comment>
<dbReference type="AlphaFoldDB" id="A0A7R8ZH99"/>
<comment type="function">
    <text evidence="38">Multifunctional aminotransferase with a broad substrate specificity. Catalyzes the conversion of glyoxylate to glycine using alanine as the amino donor. Catalyzes metabolism of not L- but the D-isomer of D-beta-aminoisobutyric acid to generate 2-methyl-3-oxopropanoate and alanine. Catalyzes the transfer of the amino group from beta-alanine to pyruvate to yield L-alanine and 3-oxopropanoate. Can metabolize NG-monomethyl-L-arginine (NMMA), asymmetric NG,NG-dimethyl-L-arginine (ADMA) and symmetric NG,N'G-dimethyl-L-arginine (SDMA). ADMA is a potent inhibitor of nitric-oxide (NO) synthase, and this activity provides mechanism through which the kidney regulates blood pressure.</text>
</comment>
<dbReference type="GO" id="GO:0016223">
    <property type="term" value="F:beta-alanine:pyruvate transaminase activity"/>
    <property type="evidence" value="ECO:0007669"/>
    <property type="project" value="UniProtKB-EC"/>
</dbReference>
<dbReference type="EC" id="2.6.1.18" evidence="28"/>
<dbReference type="Pfam" id="PF00202">
    <property type="entry name" value="Aminotran_3"/>
    <property type="match status" value="1"/>
</dbReference>
<dbReference type="PROSITE" id="PS00600">
    <property type="entry name" value="AA_TRANSFER_CLASS_3"/>
    <property type="match status" value="1"/>
</dbReference>
<evidence type="ECO:0000256" key="6">
    <source>
        <dbReference type="ARBA" id="ARBA00022576"/>
    </source>
</evidence>
<keyword evidence="6" id="KW-0032">Aminotransferase</keyword>
<evidence type="ECO:0000256" key="21">
    <source>
        <dbReference type="ARBA" id="ARBA00043749"/>
    </source>
</evidence>
<dbReference type="PANTHER" id="PTHR45688:SF3">
    <property type="entry name" value="ALANINE--GLYOXYLATE AMINOTRANSFERASE 2, MITOCHONDRIAL"/>
    <property type="match status" value="1"/>
</dbReference>
<evidence type="ECO:0000256" key="37">
    <source>
        <dbReference type="ARBA" id="ARBA00049480"/>
    </source>
</evidence>
<dbReference type="PROSITE" id="PS50294">
    <property type="entry name" value="WD_REPEATS_REGION"/>
    <property type="match status" value="1"/>
</dbReference>
<comment type="catalytic activity">
    <reaction evidence="31">
        <text>N(omega),N(omega)-dimethyl-L-arginine + glyoxylate = 5-(3,3-dimethylguanidino)-2-oxopentanoate + glycine</text>
        <dbReference type="Rhea" id="RHEA:77311"/>
        <dbReference type="ChEBI" id="CHEBI:36655"/>
        <dbReference type="ChEBI" id="CHEBI:57305"/>
        <dbReference type="ChEBI" id="CHEBI:58326"/>
        <dbReference type="ChEBI" id="CHEBI:197301"/>
    </reaction>
</comment>
<keyword evidence="10" id="KW-0496">Mitochondrion</keyword>
<comment type="catalytic activity">
    <reaction evidence="23">
        <text>N(omega)-methyl-L-arginine + pyruvate = 5-(3-methylguanidino)-2-oxopentanoate + L-alanine</text>
        <dbReference type="Rhea" id="RHEA:77319"/>
        <dbReference type="ChEBI" id="CHEBI:15361"/>
        <dbReference type="ChEBI" id="CHEBI:57972"/>
        <dbReference type="ChEBI" id="CHEBI:114953"/>
        <dbReference type="ChEBI" id="CHEBI:197314"/>
    </reaction>
</comment>
<dbReference type="GO" id="GO:0019481">
    <property type="term" value="P:L-alanine catabolic process, by transamination"/>
    <property type="evidence" value="ECO:0007669"/>
    <property type="project" value="TreeGrafter"/>
</dbReference>
<evidence type="ECO:0000256" key="18">
    <source>
        <dbReference type="ARBA" id="ARBA00043669"/>
    </source>
</evidence>
<dbReference type="EMBL" id="OB660330">
    <property type="protein sequence ID" value="CAD7224218.1"/>
    <property type="molecule type" value="Genomic_DNA"/>
</dbReference>
<evidence type="ECO:0000256" key="3">
    <source>
        <dbReference type="ARBA" id="ARBA00008954"/>
    </source>
</evidence>
<evidence type="ECO:0000256" key="35">
    <source>
        <dbReference type="ARBA" id="ARBA00048760"/>
    </source>
</evidence>
<name>A0A7R8ZH99_9CRUS</name>
<dbReference type="InterPro" id="IPR049704">
    <property type="entry name" value="Aminotrans_3_PPA_site"/>
</dbReference>
<evidence type="ECO:0000256" key="27">
    <source>
        <dbReference type="ARBA" id="ARBA00043826"/>
    </source>
</evidence>
<evidence type="ECO:0000256" key="23">
    <source>
        <dbReference type="ARBA" id="ARBA00043758"/>
    </source>
</evidence>
<dbReference type="EC" id="2.6.1.40" evidence="12"/>
<comment type="catalytic activity">
    <reaction evidence="26">
        <text>3-oxopropanoate + L-alanine = beta-alanine + pyruvate</text>
        <dbReference type="Rhea" id="RHEA:14077"/>
        <dbReference type="ChEBI" id="CHEBI:15361"/>
        <dbReference type="ChEBI" id="CHEBI:33190"/>
        <dbReference type="ChEBI" id="CHEBI:57966"/>
        <dbReference type="ChEBI" id="CHEBI:57972"/>
        <dbReference type="EC" id="2.6.1.18"/>
    </reaction>
    <physiologicalReaction direction="right-to-left" evidence="26">
        <dbReference type="Rhea" id="RHEA:14079"/>
    </physiologicalReaction>
</comment>
<evidence type="ECO:0000256" key="36">
    <source>
        <dbReference type="ARBA" id="ARBA00048916"/>
    </source>
</evidence>
<comment type="catalytic activity">
    <reaction evidence="36">
        <text>oxaloacetate + L-alanine = L-aspartate + pyruvate</text>
        <dbReference type="Rhea" id="RHEA:77347"/>
        <dbReference type="ChEBI" id="CHEBI:15361"/>
        <dbReference type="ChEBI" id="CHEBI:16452"/>
        <dbReference type="ChEBI" id="CHEBI:29991"/>
        <dbReference type="ChEBI" id="CHEBI:57972"/>
    </reaction>
</comment>
<comment type="catalytic activity">
    <reaction evidence="32">
        <text>L-ornithine + glyoxylate = 5-amino-2-oxopentanoate + glycine</text>
        <dbReference type="Rhea" id="RHEA:77331"/>
        <dbReference type="ChEBI" id="CHEBI:36655"/>
        <dbReference type="ChEBI" id="CHEBI:46911"/>
        <dbReference type="ChEBI" id="CHEBI:57305"/>
        <dbReference type="ChEBI" id="CHEBI:58802"/>
    </reaction>
</comment>
<evidence type="ECO:0000256" key="30">
    <source>
        <dbReference type="ARBA" id="ARBA00044258"/>
    </source>
</evidence>
<evidence type="ECO:0000256" key="32">
    <source>
        <dbReference type="ARBA" id="ARBA00048264"/>
    </source>
</evidence>
<dbReference type="EC" id="2.6.1.44" evidence="5"/>
<dbReference type="InterPro" id="IPR036322">
    <property type="entry name" value="WD40_repeat_dom_sf"/>
</dbReference>